<comment type="caution">
    <text evidence="1">The sequence shown here is derived from an EMBL/GenBank/DDBJ whole genome shotgun (WGS) entry which is preliminary data.</text>
</comment>
<evidence type="ECO:0000313" key="2">
    <source>
        <dbReference type="Proteomes" id="UP000568022"/>
    </source>
</evidence>
<organism evidence="1 2">
    <name type="scientific">Streptomyces griseoloalbus</name>
    <dbReference type="NCBI Taxonomy" id="67303"/>
    <lineage>
        <taxon>Bacteria</taxon>
        <taxon>Bacillati</taxon>
        <taxon>Actinomycetota</taxon>
        <taxon>Actinomycetes</taxon>
        <taxon>Kitasatosporales</taxon>
        <taxon>Streptomycetaceae</taxon>
        <taxon>Streptomyces</taxon>
    </lineage>
</organism>
<dbReference type="EMBL" id="JACHJE010000022">
    <property type="protein sequence ID" value="MBB5129849.1"/>
    <property type="molecule type" value="Genomic_DNA"/>
</dbReference>
<protein>
    <submittedName>
        <fullName evidence="1">Uncharacterized protein</fullName>
    </submittedName>
</protein>
<reference evidence="1 2" key="1">
    <citation type="submission" date="2020-08" db="EMBL/GenBank/DDBJ databases">
        <title>Genomic Encyclopedia of Type Strains, Phase III (KMG-III): the genomes of soil and plant-associated and newly described type strains.</title>
        <authorList>
            <person name="Whitman W."/>
        </authorList>
    </citation>
    <scope>NUCLEOTIDE SEQUENCE [LARGE SCALE GENOMIC DNA]</scope>
    <source>
        <strain evidence="1 2">CECT 3226</strain>
    </source>
</reference>
<dbReference type="AlphaFoldDB" id="A0A7W8BUH5"/>
<keyword evidence="2" id="KW-1185">Reference proteome</keyword>
<name>A0A7W8BUH5_9ACTN</name>
<accession>A0A7W8BUH5</accession>
<proteinExistence type="predicted"/>
<evidence type="ECO:0000313" key="1">
    <source>
        <dbReference type="EMBL" id="MBB5129849.1"/>
    </source>
</evidence>
<sequence>MSSTPPVPGAARPAAAVDAEIRALLLSTGGWLWGPTRAEYERLRDEWVEAVRGEMATAA</sequence>
<dbReference type="Proteomes" id="UP000568022">
    <property type="component" value="Unassembled WGS sequence"/>
</dbReference>
<gene>
    <name evidence="1" type="ORF">FHS32_006643</name>
</gene>